<dbReference type="EnsemblMetazoa" id="HelroT165177">
    <property type="protein sequence ID" value="HelroP165177"/>
    <property type="gene ID" value="HelroG165177"/>
</dbReference>
<dbReference type="InParanoid" id="T1EWD9"/>
<reference evidence="2" key="3">
    <citation type="submission" date="2015-06" db="UniProtKB">
        <authorList>
            <consortium name="EnsemblMetazoa"/>
        </authorList>
    </citation>
    <scope>IDENTIFICATION</scope>
</reference>
<accession>T1EWD9</accession>
<evidence type="ECO:0000313" key="3">
    <source>
        <dbReference type="Proteomes" id="UP000015101"/>
    </source>
</evidence>
<dbReference type="EMBL" id="KB097639">
    <property type="protein sequence ID" value="ESN93022.1"/>
    <property type="molecule type" value="Genomic_DNA"/>
</dbReference>
<evidence type="ECO:0000313" key="2">
    <source>
        <dbReference type="EnsemblMetazoa" id="HelroP165177"/>
    </source>
</evidence>
<protein>
    <submittedName>
        <fullName evidence="1 2">Uncharacterized protein</fullName>
    </submittedName>
</protein>
<dbReference type="Proteomes" id="UP000015101">
    <property type="component" value="Unassembled WGS sequence"/>
</dbReference>
<proteinExistence type="predicted"/>
<dbReference type="AlphaFoldDB" id="T1EWD9"/>
<reference evidence="1 3" key="2">
    <citation type="journal article" date="2013" name="Nature">
        <title>Insights into bilaterian evolution from three spiralian genomes.</title>
        <authorList>
            <person name="Simakov O."/>
            <person name="Marletaz F."/>
            <person name="Cho S.J."/>
            <person name="Edsinger-Gonzales E."/>
            <person name="Havlak P."/>
            <person name="Hellsten U."/>
            <person name="Kuo D.H."/>
            <person name="Larsson T."/>
            <person name="Lv J."/>
            <person name="Arendt D."/>
            <person name="Savage R."/>
            <person name="Osoegawa K."/>
            <person name="de Jong P."/>
            <person name="Grimwood J."/>
            <person name="Chapman J.A."/>
            <person name="Shapiro H."/>
            <person name="Aerts A."/>
            <person name="Otillar R.P."/>
            <person name="Terry A.Y."/>
            <person name="Boore J.L."/>
            <person name="Grigoriev I.V."/>
            <person name="Lindberg D.R."/>
            <person name="Seaver E.C."/>
            <person name="Weisblat D.A."/>
            <person name="Putnam N.H."/>
            <person name="Rokhsar D.S."/>
        </authorList>
    </citation>
    <scope>NUCLEOTIDE SEQUENCE</scope>
</reference>
<sequence length="128" mass="14633">MAEWLACSSTTPTTRVRILQFLQIHPGSRPPVNPAVHPFEVGKWVDDVSCCMLTGEMARWFKCSLSQTQMLAESNISMAIIYSAYMMRCLRVHINTCVRRVKRITAFVAKDGCFKSIDEEKKNFIKDI</sequence>
<dbReference type="GeneID" id="20200889"/>
<reference evidence="3" key="1">
    <citation type="submission" date="2012-12" db="EMBL/GenBank/DDBJ databases">
        <authorList>
            <person name="Hellsten U."/>
            <person name="Grimwood J."/>
            <person name="Chapman J.A."/>
            <person name="Shapiro H."/>
            <person name="Aerts A."/>
            <person name="Otillar R.P."/>
            <person name="Terry A.Y."/>
            <person name="Boore J.L."/>
            <person name="Simakov O."/>
            <person name="Marletaz F."/>
            <person name="Cho S.-J."/>
            <person name="Edsinger-Gonzales E."/>
            <person name="Havlak P."/>
            <person name="Kuo D.-H."/>
            <person name="Larsson T."/>
            <person name="Lv J."/>
            <person name="Arendt D."/>
            <person name="Savage R."/>
            <person name="Osoegawa K."/>
            <person name="de Jong P."/>
            <person name="Lindberg D.R."/>
            <person name="Seaver E.C."/>
            <person name="Weisblat D.A."/>
            <person name="Putnam N.H."/>
            <person name="Grigoriev I.V."/>
            <person name="Rokhsar D.S."/>
        </authorList>
    </citation>
    <scope>NUCLEOTIDE SEQUENCE</scope>
</reference>
<dbReference type="KEGG" id="hro:HELRODRAFT_165177"/>
<dbReference type="RefSeq" id="XP_009029286.1">
    <property type="nucleotide sequence ID" value="XM_009031038.1"/>
</dbReference>
<dbReference type="CTD" id="20200889"/>
<gene>
    <name evidence="2" type="primary">20200889</name>
    <name evidence="1" type="ORF">HELRODRAFT_165177</name>
</gene>
<name>T1EWD9_HELRO</name>
<evidence type="ECO:0000313" key="1">
    <source>
        <dbReference type="EMBL" id="ESN93022.1"/>
    </source>
</evidence>
<organism evidence="2 3">
    <name type="scientific">Helobdella robusta</name>
    <name type="common">Californian leech</name>
    <dbReference type="NCBI Taxonomy" id="6412"/>
    <lineage>
        <taxon>Eukaryota</taxon>
        <taxon>Metazoa</taxon>
        <taxon>Spiralia</taxon>
        <taxon>Lophotrochozoa</taxon>
        <taxon>Annelida</taxon>
        <taxon>Clitellata</taxon>
        <taxon>Hirudinea</taxon>
        <taxon>Rhynchobdellida</taxon>
        <taxon>Glossiphoniidae</taxon>
        <taxon>Helobdella</taxon>
    </lineage>
</organism>
<keyword evidence="3" id="KW-1185">Reference proteome</keyword>
<dbReference type="EMBL" id="AMQM01001971">
    <property type="status" value="NOT_ANNOTATED_CDS"/>
    <property type="molecule type" value="Genomic_DNA"/>
</dbReference>
<dbReference type="HOGENOM" id="CLU_1961989_0_0_1"/>